<organism evidence="2 4">
    <name type="scientific">Didymodactylos carnosus</name>
    <dbReference type="NCBI Taxonomy" id="1234261"/>
    <lineage>
        <taxon>Eukaryota</taxon>
        <taxon>Metazoa</taxon>
        <taxon>Spiralia</taxon>
        <taxon>Gnathifera</taxon>
        <taxon>Rotifera</taxon>
        <taxon>Eurotatoria</taxon>
        <taxon>Bdelloidea</taxon>
        <taxon>Philodinida</taxon>
        <taxon>Philodinidae</taxon>
        <taxon>Didymodactylos</taxon>
    </lineage>
</organism>
<feature type="compositionally biased region" description="Basic and acidic residues" evidence="1">
    <location>
        <begin position="32"/>
        <end position="41"/>
    </location>
</feature>
<dbReference type="Proteomes" id="UP000677228">
    <property type="component" value="Unassembled WGS sequence"/>
</dbReference>
<evidence type="ECO:0000313" key="2">
    <source>
        <dbReference type="EMBL" id="CAF1428345.1"/>
    </source>
</evidence>
<reference evidence="2" key="1">
    <citation type="submission" date="2021-02" db="EMBL/GenBank/DDBJ databases">
        <authorList>
            <person name="Nowell W R."/>
        </authorList>
    </citation>
    <scope>NUCLEOTIDE SEQUENCE</scope>
</reference>
<gene>
    <name evidence="2" type="ORF">OVA965_LOCUS33941</name>
    <name evidence="3" type="ORF">TMI583_LOCUS34848</name>
</gene>
<feature type="non-terminal residue" evidence="2">
    <location>
        <position position="1"/>
    </location>
</feature>
<protein>
    <submittedName>
        <fullName evidence="2">Uncharacterized protein</fullName>
    </submittedName>
</protein>
<evidence type="ECO:0000313" key="3">
    <source>
        <dbReference type="EMBL" id="CAF4226992.1"/>
    </source>
</evidence>
<proteinExistence type="predicted"/>
<accession>A0A8S2FCV7</accession>
<dbReference type="Proteomes" id="UP000682733">
    <property type="component" value="Unassembled WGS sequence"/>
</dbReference>
<sequence>QQDQQWENNSSFRNWKRIDEETIKSEYLRQKSSLKEEESQLHSHKYKSKRKLTEDTQKSTSDLVRYVEEEAVRVKKWSNYIPVAESLQENLLKFVQKGIEGNDKSAKHYPDSVNSTRKVRLERDASGTSQLRVKLFPPTARSNQKESKSAQEPRDVILLDRHDTIQLIIEKAIEHRLANNNETMSPGRIDDQKLNLFTIENAQAKQQQSEAAATTTKHDLKLYGNNDNSSDRLLNKRFIPIEKCRSQPCGDLDVMNNIKSPRKYA</sequence>
<dbReference type="EMBL" id="CAJOBA010049742">
    <property type="protein sequence ID" value="CAF4226992.1"/>
    <property type="molecule type" value="Genomic_DNA"/>
</dbReference>
<feature type="region of interest" description="Disordered" evidence="1">
    <location>
        <begin position="32"/>
        <end position="60"/>
    </location>
</feature>
<name>A0A8S2FCV7_9BILA</name>
<comment type="caution">
    <text evidence="2">The sequence shown here is derived from an EMBL/GenBank/DDBJ whole genome shotgun (WGS) entry which is preliminary data.</text>
</comment>
<dbReference type="EMBL" id="CAJNOK010027962">
    <property type="protein sequence ID" value="CAF1428345.1"/>
    <property type="molecule type" value="Genomic_DNA"/>
</dbReference>
<evidence type="ECO:0000256" key="1">
    <source>
        <dbReference type="SAM" id="MobiDB-lite"/>
    </source>
</evidence>
<evidence type="ECO:0000313" key="4">
    <source>
        <dbReference type="Proteomes" id="UP000677228"/>
    </source>
</evidence>
<dbReference type="AlphaFoldDB" id="A0A8S2FCV7"/>